<gene>
    <name evidence="2" type="ORF">Bcop_2037</name>
</gene>
<sequence length="224" mass="26365">MLKAIFYKEWIKTRWYILLAALLSLGFTLFSLFRISRILVLKGGAQHLWEVMLQKDTVFVELLEYIPLLVGLVFAIVQFVPEMHHKCLKLTLHLPYSQQKMTLSMLFYGFIVLFLCFLVNYTLLYFFFSSYFASELVSIIFTTLTPWFLAGFATYLFTAWICLEPTWRYRITNSIIAVLLLRIFFLSSTPGAYVTFTPYLVIFVILLFPLSWLSIKRFKEGKQD</sequence>
<organism evidence="2 3">
    <name type="scientific">Bacteroides coprosuis DSM 18011</name>
    <dbReference type="NCBI Taxonomy" id="679937"/>
    <lineage>
        <taxon>Bacteria</taxon>
        <taxon>Pseudomonadati</taxon>
        <taxon>Bacteroidota</taxon>
        <taxon>Bacteroidia</taxon>
        <taxon>Bacteroidales</taxon>
        <taxon>Bacteroidaceae</taxon>
        <taxon>Bacteroides</taxon>
    </lineage>
</organism>
<feature type="transmembrane region" description="Helical" evidence="1">
    <location>
        <begin position="175"/>
        <end position="193"/>
    </location>
</feature>
<keyword evidence="1" id="KW-0472">Membrane</keyword>
<dbReference type="HOGENOM" id="CLU_108014_0_0_10"/>
<protein>
    <recommendedName>
        <fullName evidence="4">Transmembrane protein</fullName>
    </recommendedName>
</protein>
<dbReference type="Proteomes" id="UP000018439">
    <property type="component" value="Chromosome"/>
</dbReference>
<proteinExistence type="predicted"/>
<feature type="transmembrane region" description="Helical" evidence="1">
    <location>
        <begin position="139"/>
        <end position="163"/>
    </location>
</feature>
<feature type="transmembrane region" description="Helical" evidence="1">
    <location>
        <begin position="199"/>
        <end position="215"/>
    </location>
</feature>
<dbReference type="AlphaFoldDB" id="F3ZSX0"/>
<feature type="transmembrane region" description="Helical" evidence="1">
    <location>
        <begin position="15"/>
        <end position="33"/>
    </location>
</feature>
<dbReference type="eggNOG" id="ENOG5032RQH">
    <property type="taxonomic scope" value="Bacteria"/>
</dbReference>
<evidence type="ECO:0000313" key="3">
    <source>
        <dbReference type="Proteomes" id="UP000018439"/>
    </source>
</evidence>
<accession>F3ZSX0</accession>
<keyword evidence="3" id="KW-1185">Reference proteome</keyword>
<feature type="transmembrane region" description="Helical" evidence="1">
    <location>
        <begin position="101"/>
        <end position="127"/>
    </location>
</feature>
<reference evidence="2 3" key="1">
    <citation type="journal article" date="2011" name="Stand. Genomic Sci.">
        <title>Non-contiguous finished genome sequence of Bacteroides coprosuis type strain (PC139).</title>
        <authorList>
            <person name="Land M."/>
            <person name="Held B."/>
            <person name="Gronow S."/>
            <person name="Abt B."/>
            <person name="Lucas S."/>
            <person name="Del Rio T.G."/>
            <person name="Nolan M."/>
            <person name="Tice H."/>
            <person name="Cheng J.F."/>
            <person name="Pitluck S."/>
            <person name="Liolios K."/>
            <person name="Pagani I."/>
            <person name="Ivanova N."/>
            <person name="Mavromatis K."/>
            <person name="Mikhailova N."/>
            <person name="Pati A."/>
            <person name="Tapia R."/>
            <person name="Han C."/>
            <person name="Goodwin L."/>
            <person name="Chen A."/>
            <person name="Palaniappan K."/>
            <person name="Hauser L."/>
            <person name="Brambilla E.M."/>
            <person name="Rohde M."/>
            <person name="Goker M."/>
            <person name="Detter J.C."/>
            <person name="Woyke T."/>
            <person name="Bristow J."/>
            <person name="Eisen J.A."/>
            <person name="Markowitz V."/>
            <person name="Hugenholtz P."/>
            <person name="Kyrpides N.C."/>
            <person name="Klenk H.P."/>
            <person name="Lapidus A."/>
        </authorList>
    </citation>
    <scope>NUCLEOTIDE SEQUENCE</scope>
    <source>
        <strain evidence="2 3">DSM 18011</strain>
    </source>
</reference>
<dbReference type="STRING" id="679937.Bcop_2037"/>
<evidence type="ECO:0008006" key="4">
    <source>
        <dbReference type="Google" id="ProtNLM"/>
    </source>
</evidence>
<keyword evidence="1" id="KW-0812">Transmembrane</keyword>
<evidence type="ECO:0000313" key="2">
    <source>
        <dbReference type="EMBL" id="EGJ72211.1"/>
    </source>
</evidence>
<keyword evidence="1" id="KW-1133">Transmembrane helix</keyword>
<evidence type="ECO:0000256" key="1">
    <source>
        <dbReference type="SAM" id="Phobius"/>
    </source>
</evidence>
<dbReference type="EMBL" id="CM001167">
    <property type="protein sequence ID" value="EGJ72211.1"/>
    <property type="molecule type" value="Genomic_DNA"/>
</dbReference>
<name>F3ZSX0_9BACE</name>
<feature type="transmembrane region" description="Helical" evidence="1">
    <location>
        <begin position="62"/>
        <end position="80"/>
    </location>
</feature>